<organism evidence="2 3">
    <name type="scientific">Alkalicoccus halolimnae</name>
    <dbReference type="NCBI Taxonomy" id="1667239"/>
    <lineage>
        <taxon>Bacteria</taxon>
        <taxon>Bacillati</taxon>
        <taxon>Bacillota</taxon>
        <taxon>Bacilli</taxon>
        <taxon>Bacillales</taxon>
        <taxon>Bacillaceae</taxon>
        <taxon>Alkalicoccus</taxon>
    </lineage>
</organism>
<proteinExistence type="predicted"/>
<dbReference type="KEGG" id="ahal:FTX54_001885"/>
<evidence type="ECO:0000313" key="3">
    <source>
        <dbReference type="Proteomes" id="UP000321816"/>
    </source>
</evidence>
<sequence>MKKYQHVYKYLHEGEKIEVETDYDVRIMLMDLANFRNYQKARPYFRYGGVVTKSPSYIRVPKTGTWYIVVEKVDTKSKPHYSISIV</sequence>
<reference evidence="2 3" key="1">
    <citation type="submission" date="2024-01" db="EMBL/GenBank/DDBJ databases">
        <title>Complete Genome Sequence of Alkalicoccus halolimnae BZ-SZ-XJ29T, a Moderately Halophilic Bacterium Isolated from a Salt Lake.</title>
        <authorList>
            <person name="Zhao B."/>
        </authorList>
    </citation>
    <scope>NUCLEOTIDE SEQUENCE [LARGE SCALE GENOMIC DNA]</scope>
    <source>
        <strain evidence="2 3">BZ-SZ-XJ29</strain>
    </source>
</reference>
<dbReference type="InterPro" id="IPR036488">
    <property type="entry name" value="DUF1883-like_sf"/>
</dbReference>
<dbReference type="OrthoDB" id="7285215at2"/>
<dbReference type="InterPro" id="IPR015073">
    <property type="entry name" value="DUF1883"/>
</dbReference>
<dbReference type="SUPFAM" id="SSF141099">
    <property type="entry name" value="Atu1913-like"/>
    <property type="match status" value="1"/>
</dbReference>
<accession>A0A5C7FG57</accession>
<keyword evidence="3" id="KW-1185">Reference proteome</keyword>
<protein>
    <submittedName>
        <fullName evidence="2">DUF1883 domain-containing protein</fullName>
    </submittedName>
</protein>
<dbReference type="Pfam" id="PF08980">
    <property type="entry name" value="DUF1883"/>
    <property type="match status" value="1"/>
</dbReference>
<evidence type="ECO:0000259" key="1">
    <source>
        <dbReference type="Pfam" id="PF08980"/>
    </source>
</evidence>
<dbReference type="EMBL" id="CP144914">
    <property type="protein sequence ID" value="WWD80342.1"/>
    <property type="molecule type" value="Genomic_DNA"/>
</dbReference>
<name>A0A5C7FG57_9BACI</name>
<feature type="domain" description="DUF1883" evidence="1">
    <location>
        <begin position="3"/>
        <end position="83"/>
    </location>
</feature>
<dbReference type="RefSeq" id="WP_147803825.1">
    <property type="nucleotide sequence ID" value="NZ_CP144914.1"/>
</dbReference>
<gene>
    <name evidence="2" type="ORF">FTX54_001885</name>
</gene>
<dbReference type="AlphaFoldDB" id="A0A5C7FG57"/>
<dbReference type="Gene3D" id="4.10.1210.10">
    <property type="entry name" value="Atu1913-like"/>
    <property type="match status" value="1"/>
</dbReference>
<dbReference type="Proteomes" id="UP000321816">
    <property type="component" value="Chromosome"/>
</dbReference>
<evidence type="ECO:0000313" key="2">
    <source>
        <dbReference type="EMBL" id="WWD80342.1"/>
    </source>
</evidence>